<evidence type="ECO:0000256" key="6">
    <source>
        <dbReference type="ARBA" id="ARBA00022777"/>
    </source>
</evidence>
<feature type="transmembrane region" description="Helical" evidence="9">
    <location>
        <begin position="310"/>
        <end position="332"/>
    </location>
</feature>
<dbReference type="Pfam" id="PF06580">
    <property type="entry name" value="His_kinase"/>
    <property type="match status" value="1"/>
</dbReference>
<dbReference type="KEGG" id="cbei:LF65_00787"/>
<dbReference type="Gene3D" id="6.10.340.10">
    <property type="match status" value="1"/>
</dbReference>
<reference evidence="12" key="1">
    <citation type="submission" date="2014-12" db="EMBL/GenBank/DDBJ databases">
        <title>Genome sequence of Clostridium beijerinckii strain 59B.</title>
        <authorList>
            <person name="Little G.T."/>
            <person name="Minton N.P."/>
        </authorList>
    </citation>
    <scope>NUCLEOTIDE SEQUENCE [LARGE SCALE GENOMIC DNA]</scope>
    <source>
        <strain evidence="12">59B</strain>
    </source>
</reference>
<dbReference type="InterPro" id="IPR050640">
    <property type="entry name" value="Bact_2-comp_sensor_kinase"/>
</dbReference>
<proteinExistence type="predicted"/>
<evidence type="ECO:0000259" key="10">
    <source>
        <dbReference type="PROSITE" id="PS50885"/>
    </source>
</evidence>
<dbReference type="PANTHER" id="PTHR34220">
    <property type="entry name" value="SENSOR HISTIDINE KINASE YPDA"/>
    <property type="match status" value="1"/>
</dbReference>
<keyword evidence="3" id="KW-0597">Phosphoprotein</keyword>
<evidence type="ECO:0000256" key="7">
    <source>
        <dbReference type="ARBA" id="ARBA00022989"/>
    </source>
</evidence>
<keyword evidence="6 11" id="KW-0418">Kinase</keyword>
<dbReference type="PROSITE" id="PS50885">
    <property type="entry name" value="HAMP"/>
    <property type="match status" value="1"/>
</dbReference>
<evidence type="ECO:0000256" key="8">
    <source>
        <dbReference type="ARBA" id="ARBA00023136"/>
    </source>
</evidence>
<dbReference type="PANTHER" id="PTHR34220:SF7">
    <property type="entry name" value="SENSOR HISTIDINE KINASE YPDA"/>
    <property type="match status" value="1"/>
</dbReference>
<dbReference type="STRING" id="1520.LF65_00787"/>
<evidence type="ECO:0000256" key="3">
    <source>
        <dbReference type="ARBA" id="ARBA00022553"/>
    </source>
</evidence>
<dbReference type="GO" id="GO:0000155">
    <property type="term" value="F:phosphorelay sensor kinase activity"/>
    <property type="evidence" value="ECO:0007669"/>
    <property type="project" value="InterPro"/>
</dbReference>
<gene>
    <name evidence="11" type="ORF">LF65_00787</name>
</gene>
<evidence type="ECO:0000313" key="11">
    <source>
        <dbReference type="EMBL" id="AJG97414.1"/>
    </source>
</evidence>
<keyword evidence="8 9" id="KW-0472">Membrane</keyword>
<accession>A0A0B5Q5E1</accession>
<dbReference type="CDD" id="cd18773">
    <property type="entry name" value="PDC1_HK_sensor"/>
    <property type="match status" value="1"/>
</dbReference>
<dbReference type="Proteomes" id="UP000031866">
    <property type="component" value="Chromosome"/>
</dbReference>
<dbReference type="EMBL" id="CP010086">
    <property type="protein sequence ID" value="AJG97414.1"/>
    <property type="molecule type" value="Genomic_DNA"/>
</dbReference>
<keyword evidence="4" id="KW-0808">Transferase</keyword>
<feature type="transmembrane region" description="Helical" evidence="9">
    <location>
        <begin position="15"/>
        <end position="38"/>
    </location>
</feature>
<comment type="subcellular location">
    <subcellularLocation>
        <location evidence="1">Cell membrane</location>
        <topology evidence="1">Multi-pass membrane protein</topology>
    </subcellularLocation>
</comment>
<dbReference type="InterPro" id="IPR010559">
    <property type="entry name" value="Sig_transdc_His_kin_internal"/>
</dbReference>
<dbReference type="Gene3D" id="3.30.565.10">
    <property type="entry name" value="Histidine kinase-like ATPase, C-terminal domain"/>
    <property type="match status" value="1"/>
</dbReference>
<evidence type="ECO:0000256" key="1">
    <source>
        <dbReference type="ARBA" id="ARBA00004651"/>
    </source>
</evidence>
<evidence type="ECO:0000256" key="2">
    <source>
        <dbReference type="ARBA" id="ARBA00022475"/>
    </source>
</evidence>
<evidence type="ECO:0000313" key="12">
    <source>
        <dbReference type="Proteomes" id="UP000031866"/>
    </source>
</evidence>
<organism evidence="11 12">
    <name type="scientific">Clostridium beijerinckii</name>
    <name type="common">Clostridium MP</name>
    <dbReference type="NCBI Taxonomy" id="1520"/>
    <lineage>
        <taxon>Bacteria</taxon>
        <taxon>Bacillati</taxon>
        <taxon>Bacillota</taxon>
        <taxon>Clostridia</taxon>
        <taxon>Eubacteriales</taxon>
        <taxon>Clostridiaceae</taxon>
        <taxon>Clostridium</taxon>
    </lineage>
</organism>
<evidence type="ECO:0000256" key="4">
    <source>
        <dbReference type="ARBA" id="ARBA00022679"/>
    </source>
</evidence>
<dbReference type="SUPFAM" id="SSF55874">
    <property type="entry name" value="ATPase domain of HSP90 chaperone/DNA topoisomerase II/histidine kinase"/>
    <property type="match status" value="1"/>
</dbReference>
<dbReference type="InterPro" id="IPR033479">
    <property type="entry name" value="dCache_1"/>
</dbReference>
<feature type="domain" description="HAMP" evidence="10">
    <location>
        <begin position="334"/>
        <end position="386"/>
    </location>
</feature>
<dbReference type="RefSeq" id="WP_041894226.1">
    <property type="nucleotide sequence ID" value="NZ_CP010086.2"/>
</dbReference>
<dbReference type="OrthoDB" id="9809348at2"/>
<dbReference type="InterPro" id="IPR036890">
    <property type="entry name" value="HATPase_C_sf"/>
</dbReference>
<name>A0A0B5Q5E1_CLOBE</name>
<dbReference type="InterPro" id="IPR003594">
    <property type="entry name" value="HATPase_dom"/>
</dbReference>
<keyword evidence="2" id="KW-1003">Cell membrane</keyword>
<dbReference type="Pfam" id="PF02743">
    <property type="entry name" value="dCache_1"/>
    <property type="match status" value="1"/>
</dbReference>
<keyword evidence="7 9" id="KW-1133">Transmembrane helix</keyword>
<evidence type="ECO:0000256" key="5">
    <source>
        <dbReference type="ARBA" id="ARBA00022692"/>
    </source>
</evidence>
<sequence length="602" mass="68248">MWLKKLNKKLSNSKVGVIIALFYFALIVASTAVSSLFYEKIYLNITQKKVSEVSVQTLNSIQTNINLMINNADSLSKMVLSNSDLQKLLRQGSMYEDLNTQAKVSSYLYKFIQSVPYVSSVYILDNSSNIYSVGADVLPSIPAQKIIDAKWYNRVMEKKGGFILELNGGGVTFENSKDNYVSLIRLVRDMDNVDKLGVLVINIPQKSFKQVFDNISNDVETNIAVLDEENQKITSLKNVNEHKENVHGGIDVDDEMMRAGDEFVGNDIGYKMKKIDKTEYLITYSSKNDYNWKFVSVIPFAQLYKENMTMIFIGFVIILFNGIILFVCSVGISRIVTTPIKYLLNSMKDIEKGVFNEVQIKAHGYELKKLCRGYNIMIAEIKKLIARVIQEQKMIRKAELYTFQAQIKPHFLYNTLDSINSLALSGCNREVSELVEALGNYYRTSVSKGKEIITIGEEIEMVKNYLKIQKIRYPDLFEVEYFVEAGCLEYKIPKLILQPLAENALYHGIRENGKSGTIKISAHMGDGVAILSVEDDGAGMSEEQTDDIMNINNKSIKESFGLRGTLERIKIFYGDDDAFKIESKLGEGTKILLYINIEDKED</sequence>
<dbReference type="Pfam" id="PF02518">
    <property type="entry name" value="HATPase_c"/>
    <property type="match status" value="1"/>
</dbReference>
<protein>
    <submittedName>
        <fullName evidence="11">Histidine kinase</fullName>
    </submittedName>
</protein>
<keyword evidence="5 9" id="KW-0812">Transmembrane</keyword>
<dbReference type="InterPro" id="IPR003660">
    <property type="entry name" value="HAMP_dom"/>
</dbReference>
<dbReference type="GO" id="GO:0005886">
    <property type="term" value="C:plasma membrane"/>
    <property type="evidence" value="ECO:0007669"/>
    <property type="project" value="UniProtKB-SubCell"/>
</dbReference>
<evidence type="ECO:0000256" key="9">
    <source>
        <dbReference type="SAM" id="Phobius"/>
    </source>
</evidence>
<dbReference type="AlphaFoldDB" id="A0A0B5Q5E1"/>